<proteinExistence type="predicted"/>
<sequence length="418" mass="48311">MKISFFTLGCKLNQAETDELKKTLRKQKFLIVPFGTNEDIAVVRACGVTCGASQTTREMVRRAKRVGSKVVVIGCLENIDLPEIDFIAKNNEEVIRYILEELKNKKIDKNIAPSLKITNKNDGNDRTRALIKIQTGCNFNCAYCIIPTFRGRTQSVSAEEVIKKIKQAELDGYKEITLTGVNICQYRYQKMDLTDLLKLILEKTKIPRIRLGSLDPRLISNKFIELYTGQFSNLKVYQFNNRLLPHWHLSLQSGSNTVLKRMNRNYTAKKYFAIVKKLRTNYPLFSFTTDIIVGFPEETEKEFLETCDFVKKVGFSKVHIFPFSPRPSTMAANMKQIDVKIKKERCKRLKIITGNATTDYTKQFVGLTRPVLFEKKNGREHYEGYTPEYLKIKIKTDTNLVNKIKKIKLTERNLKNRD</sequence>
<dbReference type="PANTHER" id="PTHR11918:SF45">
    <property type="entry name" value="THREONYLCARBAMOYLADENOSINE TRNA METHYLTHIOTRANSFERASE"/>
    <property type="match status" value="1"/>
</dbReference>
<dbReference type="NCBIfam" id="TIGR01579">
    <property type="entry name" value="MiaB-like-C"/>
    <property type="match status" value="1"/>
</dbReference>
<dbReference type="GO" id="GO:0046872">
    <property type="term" value="F:metal ion binding"/>
    <property type="evidence" value="ECO:0007669"/>
    <property type="project" value="UniProtKB-KW"/>
</dbReference>
<organism evidence="10 11">
    <name type="scientific">Candidatus Magasanikbacteria bacterium GW2011_GWA2_37_8</name>
    <dbReference type="NCBI Taxonomy" id="1619036"/>
    <lineage>
        <taxon>Bacteria</taxon>
        <taxon>Candidatus Magasanikiibacteriota</taxon>
    </lineage>
</organism>
<dbReference type="PANTHER" id="PTHR11918">
    <property type="entry name" value="RADICAL SAM PROTEINS"/>
    <property type="match status" value="1"/>
</dbReference>
<dbReference type="CDD" id="cd01335">
    <property type="entry name" value="Radical_SAM"/>
    <property type="match status" value="1"/>
</dbReference>
<dbReference type="InterPro" id="IPR006467">
    <property type="entry name" value="MiaB-like_bact"/>
</dbReference>
<dbReference type="InterPro" id="IPR000385">
    <property type="entry name" value="MoaA_NifB_PqqE_Fe-S-bd_CS"/>
</dbReference>
<evidence type="ECO:0000256" key="7">
    <source>
        <dbReference type="ARBA" id="ARBA00023014"/>
    </source>
</evidence>
<comment type="cofactor">
    <cofactor evidence="1">
        <name>[4Fe-4S] cluster</name>
        <dbReference type="ChEBI" id="CHEBI:49883"/>
    </cofactor>
</comment>
<evidence type="ECO:0000313" key="10">
    <source>
        <dbReference type="EMBL" id="KKQ40559.1"/>
    </source>
</evidence>
<evidence type="ECO:0000259" key="9">
    <source>
        <dbReference type="PROSITE" id="PS51918"/>
    </source>
</evidence>
<evidence type="ECO:0000256" key="1">
    <source>
        <dbReference type="ARBA" id="ARBA00001966"/>
    </source>
</evidence>
<dbReference type="GO" id="GO:0032324">
    <property type="term" value="P:molybdopterin cofactor biosynthetic process"/>
    <property type="evidence" value="ECO:0007669"/>
    <property type="project" value="UniProtKB-ARBA"/>
</dbReference>
<dbReference type="PROSITE" id="PS01305">
    <property type="entry name" value="MOAA_NIFB_PQQE"/>
    <property type="match status" value="1"/>
</dbReference>
<accession>A0A0G0JUB4</accession>
<dbReference type="InterPro" id="IPR023404">
    <property type="entry name" value="rSAM_horseshoe"/>
</dbReference>
<dbReference type="InterPro" id="IPR005839">
    <property type="entry name" value="Methylthiotransferase"/>
</dbReference>
<evidence type="ECO:0000256" key="2">
    <source>
        <dbReference type="ARBA" id="ARBA00022485"/>
    </source>
</evidence>
<reference evidence="10 11" key="1">
    <citation type="journal article" date="2015" name="Nature">
        <title>rRNA introns, odd ribosomes, and small enigmatic genomes across a large radiation of phyla.</title>
        <authorList>
            <person name="Brown C.T."/>
            <person name="Hug L.A."/>
            <person name="Thomas B.C."/>
            <person name="Sharon I."/>
            <person name="Castelle C.J."/>
            <person name="Singh A."/>
            <person name="Wilkins M.J."/>
            <person name="Williams K.H."/>
            <person name="Banfield J.F."/>
        </authorList>
    </citation>
    <scope>NUCLEOTIDE SEQUENCE [LARGE SCALE GENOMIC DNA]</scope>
</reference>
<dbReference type="PROSITE" id="PS01278">
    <property type="entry name" value="MTTASE_RADICAL"/>
    <property type="match status" value="1"/>
</dbReference>
<dbReference type="SFLD" id="SFLDS00029">
    <property type="entry name" value="Radical_SAM"/>
    <property type="match status" value="1"/>
</dbReference>
<dbReference type="PROSITE" id="PS51449">
    <property type="entry name" value="MTTASE_N"/>
    <property type="match status" value="1"/>
</dbReference>
<dbReference type="STRING" id="1619036.US58_C0017G0005"/>
<dbReference type="Pfam" id="PF00919">
    <property type="entry name" value="UPF0004"/>
    <property type="match status" value="1"/>
</dbReference>
<dbReference type="Gene3D" id="3.80.30.20">
    <property type="entry name" value="tm_1862 like domain"/>
    <property type="match status" value="1"/>
</dbReference>
<dbReference type="InterPro" id="IPR058240">
    <property type="entry name" value="rSAM_sf"/>
</dbReference>
<dbReference type="NCBIfam" id="TIGR00089">
    <property type="entry name" value="MiaB/RimO family radical SAM methylthiotransferase"/>
    <property type="match status" value="1"/>
</dbReference>
<dbReference type="InterPro" id="IPR006638">
    <property type="entry name" value="Elp3/MiaA/NifB-like_rSAM"/>
</dbReference>
<name>A0A0G0JUB4_9BACT</name>
<dbReference type="Gene3D" id="3.40.50.12160">
    <property type="entry name" value="Methylthiotransferase, N-terminal domain"/>
    <property type="match status" value="1"/>
</dbReference>
<protein>
    <submittedName>
        <fullName evidence="10">MiaB-like protein tRNA modifying enzyme</fullName>
    </submittedName>
</protein>
<feature type="domain" description="Radical SAM core" evidence="9">
    <location>
        <begin position="123"/>
        <end position="359"/>
    </location>
</feature>
<dbReference type="InterPro" id="IPR038135">
    <property type="entry name" value="Methylthiotransferase_N_sf"/>
</dbReference>
<dbReference type="InterPro" id="IPR020612">
    <property type="entry name" value="Methylthiotransferase_CS"/>
</dbReference>
<dbReference type="SFLD" id="SFLDG01082">
    <property type="entry name" value="B12-binding_domain_containing"/>
    <property type="match status" value="1"/>
</dbReference>
<keyword evidence="5" id="KW-0479">Metal-binding</keyword>
<keyword evidence="2" id="KW-0004">4Fe-4S</keyword>
<evidence type="ECO:0000256" key="3">
    <source>
        <dbReference type="ARBA" id="ARBA00022679"/>
    </source>
</evidence>
<dbReference type="Pfam" id="PF04055">
    <property type="entry name" value="Radical_SAM"/>
    <property type="match status" value="1"/>
</dbReference>
<dbReference type="PATRIC" id="fig|1619036.3.peg.520"/>
<dbReference type="SUPFAM" id="SSF102114">
    <property type="entry name" value="Radical SAM enzymes"/>
    <property type="match status" value="1"/>
</dbReference>
<feature type="domain" description="MTTase N-terminal" evidence="8">
    <location>
        <begin position="1"/>
        <end position="103"/>
    </location>
</feature>
<dbReference type="InterPro" id="IPR007197">
    <property type="entry name" value="rSAM"/>
</dbReference>
<gene>
    <name evidence="10" type="ORF">US58_C0017G0005</name>
</gene>
<evidence type="ECO:0000256" key="6">
    <source>
        <dbReference type="ARBA" id="ARBA00023004"/>
    </source>
</evidence>
<keyword evidence="7" id="KW-0411">Iron-sulfur</keyword>
<dbReference type="PROSITE" id="PS51918">
    <property type="entry name" value="RADICAL_SAM"/>
    <property type="match status" value="1"/>
</dbReference>
<keyword evidence="4" id="KW-0949">S-adenosyl-L-methionine</keyword>
<evidence type="ECO:0000256" key="5">
    <source>
        <dbReference type="ARBA" id="ARBA00022723"/>
    </source>
</evidence>
<evidence type="ECO:0000256" key="4">
    <source>
        <dbReference type="ARBA" id="ARBA00022691"/>
    </source>
</evidence>
<dbReference type="EMBL" id="LBTN01000017">
    <property type="protein sequence ID" value="KKQ40559.1"/>
    <property type="molecule type" value="Genomic_DNA"/>
</dbReference>
<keyword evidence="3" id="KW-0808">Transferase</keyword>
<dbReference type="GO" id="GO:0035598">
    <property type="term" value="F:tRNA (N(6)-L-threonylcarbamoyladenosine(37)-C(2))-methylthiotransferase activity"/>
    <property type="evidence" value="ECO:0007669"/>
    <property type="project" value="TreeGrafter"/>
</dbReference>
<evidence type="ECO:0000313" key="11">
    <source>
        <dbReference type="Proteomes" id="UP000034333"/>
    </source>
</evidence>
<keyword evidence="6" id="KW-0408">Iron</keyword>
<dbReference type="InterPro" id="IPR013848">
    <property type="entry name" value="Methylthiotransferase_N"/>
</dbReference>
<dbReference type="AlphaFoldDB" id="A0A0G0JUB4"/>
<comment type="caution">
    <text evidence="10">The sequence shown here is derived from an EMBL/GenBank/DDBJ whole genome shotgun (WGS) entry which is preliminary data.</text>
</comment>
<dbReference type="GO" id="GO:0051539">
    <property type="term" value="F:4 iron, 4 sulfur cluster binding"/>
    <property type="evidence" value="ECO:0007669"/>
    <property type="project" value="UniProtKB-KW"/>
</dbReference>
<dbReference type="SMART" id="SM00729">
    <property type="entry name" value="Elp3"/>
    <property type="match status" value="1"/>
</dbReference>
<evidence type="ECO:0000259" key="8">
    <source>
        <dbReference type="PROSITE" id="PS51449"/>
    </source>
</evidence>
<dbReference type="Proteomes" id="UP000034333">
    <property type="component" value="Unassembled WGS sequence"/>
</dbReference>